<gene>
    <name evidence="2" type="ORF">TI39_contig303g00025</name>
</gene>
<feature type="chain" id="PRO_5002469035" evidence="1">
    <location>
        <begin position="22"/>
        <end position="153"/>
    </location>
</feature>
<keyword evidence="3" id="KW-1185">Reference proteome</keyword>
<protein>
    <submittedName>
        <fullName evidence="2">Uncharacterized protein</fullName>
    </submittedName>
</protein>
<dbReference type="EMBL" id="LAFY01000295">
    <property type="protein sequence ID" value="KJY01109.1"/>
    <property type="molecule type" value="Genomic_DNA"/>
</dbReference>
<keyword evidence="1" id="KW-0732">Signal</keyword>
<dbReference type="STRING" id="1047168.A0A0F4GV51"/>
<evidence type="ECO:0000313" key="3">
    <source>
        <dbReference type="Proteomes" id="UP000033647"/>
    </source>
</evidence>
<evidence type="ECO:0000313" key="2">
    <source>
        <dbReference type="EMBL" id="KJY01109.1"/>
    </source>
</evidence>
<proteinExistence type="predicted"/>
<name>A0A0F4GV51_9PEZI</name>
<evidence type="ECO:0000256" key="1">
    <source>
        <dbReference type="SAM" id="SignalP"/>
    </source>
</evidence>
<feature type="signal peptide" evidence="1">
    <location>
        <begin position="1"/>
        <end position="21"/>
    </location>
</feature>
<dbReference type="Proteomes" id="UP000033647">
    <property type="component" value="Unassembled WGS sequence"/>
</dbReference>
<comment type="caution">
    <text evidence="2">The sequence shown here is derived from an EMBL/GenBank/DDBJ whole genome shotgun (WGS) entry which is preliminary data.</text>
</comment>
<organism evidence="2 3">
    <name type="scientific">Zymoseptoria brevis</name>
    <dbReference type="NCBI Taxonomy" id="1047168"/>
    <lineage>
        <taxon>Eukaryota</taxon>
        <taxon>Fungi</taxon>
        <taxon>Dikarya</taxon>
        <taxon>Ascomycota</taxon>
        <taxon>Pezizomycotina</taxon>
        <taxon>Dothideomycetes</taxon>
        <taxon>Dothideomycetidae</taxon>
        <taxon>Mycosphaerellales</taxon>
        <taxon>Mycosphaerellaceae</taxon>
        <taxon>Zymoseptoria</taxon>
    </lineage>
</organism>
<sequence length="153" mass="16730">MPPFTTFLTLLATTAITFTTALPSPLLFTPRAPTNTTDLNAGVNICTEPDFGGECYYSSWPKNTCIDLRGYAGVTRTFLPDTGFDCLLMQNKCDASVPFADISDDETDIARDLSGFKWIGNATSYICFSEVVAAKRFIRISRLKAGGEMVRAD</sequence>
<accession>A0A0F4GV51</accession>
<dbReference type="OrthoDB" id="2910287at2759"/>
<reference evidence="2 3" key="1">
    <citation type="submission" date="2015-03" db="EMBL/GenBank/DDBJ databases">
        <title>RNA-seq based gene annotation and comparative genomics of four Zymoseptoria species reveal species-specific pathogenicity related genes and transposable element activity.</title>
        <authorList>
            <person name="Grandaubert J."/>
            <person name="Bhattacharyya A."/>
            <person name="Stukenbrock E.H."/>
        </authorList>
    </citation>
    <scope>NUCLEOTIDE SEQUENCE [LARGE SCALE GENOMIC DNA]</scope>
    <source>
        <strain evidence="2 3">Zb18110</strain>
    </source>
</reference>
<dbReference type="AlphaFoldDB" id="A0A0F4GV51"/>